<protein>
    <submittedName>
        <fullName evidence="3">Uncharacterized protein</fullName>
    </submittedName>
</protein>
<dbReference type="PANTHER" id="PTHR33184:SF11">
    <property type="entry name" value="BETA-1,3-N-ACETYLGLUCOSAMINYLTRANSFERASE FAMILY PROTEIN"/>
    <property type="match status" value="1"/>
</dbReference>
<dbReference type="PANTHER" id="PTHR33184">
    <property type="entry name" value="PROTEIN TAPETUM DETERMINANT 1-LIKE-RELATED"/>
    <property type="match status" value="1"/>
</dbReference>
<dbReference type="AlphaFoldDB" id="A0AA88A4B6"/>
<dbReference type="GO" id="GO:0001709">
    <property type="term" value="P:cell fate determination"/>
    <property type="evidence" value="ECO:0007669"/>
    <property type="project" value="TreeGrafter"/>
</dbReference>
<dbReference type="EMBL" id="BTGU01000020">
    <property type="protein sequence ID" value="GMN45470.1"/>
    <property type="molecule type" value="Genomic_DNA"/>
</dbReference>
<keyword evidence="4" id="KW-1185">Reference proteome</keyword>
<dbReference type="Gramene" id="FCD_00010210-RA">
    <property type="protein sequence ID" value="FCD_00010210-RA:cds"/>
    <property type="gene ID" value="FCD_00010210"/>
</dbReference>
<evidence type="ECO:0000313" key="4">
    <source>
        <dbReference type="Proteomes" id="UP001187192"/>
    </source>
</evidence>
<dbReference type="Gramene" id="FCD_00011065-RA">
    <property type="protein sequence ID" value="FCD_00011065-RA:cds"/>
    <property type="gene ID" value="FCD_00011065"/>
</dbReference>
<dbReference type="InterPro" id="IPR040361">
    <property type="entry name" value="TPD1"/>
</dbReference>
<gene>
    <name evidence="3" type="ORF">TIFTF001_014659</name>
</gene>
<dbReference type="Proteomes" id="UP001187192">
    <property type="component" value="Unassembled WGS sequence"/>
</dbReference>
<evidence type="ECO:0000256" key="2">
    <source>
        <dbReference type="SAM" id="SignalP"/>
    </source>
</evidence>
<reference evidence="3" key="1">
    <citation type="submission" date="2023-07" db="EMBL/GenBank/DDBJ databases">
        <title>draft genome sequence of fig (Ficus carica).</title>
        <authorList>
            <person name="Takahashi T."/>
            <person name="Nishimura K."/>
        </authorList>
    </citation>
    <scope>NUCLEOTIDE SEQUENCE</scope>
</reference>
<name>A0AA88A4B6_FICCA</name>
<accession>A0AA88A4B6</accession>
<feature type="signal peptide" evidence="2">
    <location>
        <begin position="1"/>
        <end position="23"/>
    </location>
</feature>
<proteinExistence type="predicted"/>
<sequence length="145" mass="15827">MANMVKPLIAVVIMSFLLNKGKAIFPFHDFVIMSFLINKGLSGNNCSINDINIGTVRSGREIEGKPEWNVTVINNCGCSQKSIKLGCKGFQTAEPVDPLILLKSKEGETCLLINGSSLVGFQSVRFSYAWDPPFLLLPLDSSITC</sequence>
<keyword evidence="1 2" id="KW-0732">Signal</keyword>
<evidence type="ECO:0000313" key="3">
    <source>
        <dbReference type="EMBL" id="GMN45470.1"/>
    </source>
</evidence>
<dbReference type="Pfam" id="PF24068">
    <property type="entry name" value="TPD1_C"/>
    <property type="match status" value="1"/>
</dbReference>
<organism evidence="3 4">
    <name type="scientific">Ficus carica</name>
    <name type="common">Common fig</name>
    <dbReference type="NCBI Taxonomy" id="3494"/>
    <lineage>
        <taxon>Eukaryota</taxon>
        <taxon>Viridiplantae</taxon>
        <taxon>Streptophyta</taxon>
        <taxon>Embryophyta</taxon>
        <taxon>Tracheophyta</taxon>
        <taxon>Spermatophyta</taxon>
        <taxon>Magnoliopsida</taxon>
        <taxon>eudicotyledons</taxon>
        <taxon>Gunneridae</taxon>
        <taxon>Pentapetalae</taxon>
        <taxon>rosids</taxon>
        <taxon>fabids</taxon>
        <taxon>Rosales</taxon>
        <taxon>Moraceae</taxon>
        <taxon>Ficeae</taxon>
        <taxon>Ficus</taxon>
    </lineage>
</organism>
<evidence type="ECO:0000256" key="1">
    <source>
        <dbReference type="ARBA" id="ARBA00022729"/>
    </source>
</evidence>
<comment type="caution">
    <text evidence="3">The sequence shown here is derived from an EMBL/GenBank/DDBJ whole genome shotgun (WGS) entry which is preliminary data.</text>
</comment>
<feature type="chain" id="PRO_5041665054" evidence="2">
    <location>
        <begin position="24"/>
        <end position="145"/>
    </location>
</feature>